<keyword evidence="2" id="KW-1185">Reference proteome</keyword>
<accession>K4IJ23</accession>
<dbReference type="eggNOG" id="ENOG502Z8M6">
    <property type="taxonomic scope" value="Bacteria"/>
</dbReference>
<protein>
    <submittedName>
        <fullName evidence="1">Uncharacterized protein</fullName>
    </submittedName>
</protein>
<evidence type="ECO:0000313" key="1">
    <source>
        <dbReference type="EMBL" id="AFU70537.1"/>
    </source>
</evidence>
<dbReference type="HOGENOM" id="CLU_885273_0_0_10"/>
<dbReference type="STRING" id="313595.P700755_003968"/>
<proteinExistence type="predicted"/>
<sequence>MFSIGNATLKKTMKILSILLILIFLGCANEPKNKCNYITDYYQIMYRADYKFDIENYEKAFDLYQDIFNSCKAKNTTTFNEIGKFTQSSAILKKYDITYDYAKKQIKKGVKLSRFQNNEIFDDFLLSDYGKKFVLEYDVLRKDFENKANLKLRDELIWMRSADQMYRGGNGKSDFTKQDSIDKLHEERLIELFESIGYPTDELLGPHMMDYPVDVGLFLLHTKDSIRMNYFVPKIKEFVRNGTAPLRALGTMIDQYYLYNDEPQIYGTYNAQGGGYANMIDDLKKVDSNRISIGLPPLVLKEKKDSIRKVKYGF</sequence>
<organism evidence="1 2">
    <name type="scientific">Psychroflexus torquis (strain ATCC 700755 / CIP 106069 / ACAM 623)</name>
    <dbReference type="NCBI Taxonomy" id="313595"/>
    <lineage>
        <taxon>Bacteria</taxon>
        <taxon>Pseudomonadati</taxon>
        <taxon>Bacteroidota</taxon>
        <taxon>Flavobacteriia</taxon>
        <taxon>Flavobacteriales</taxon>
        <taxon>Flavobacteriaceae</taxon>
        <taxon>Psychroflexus</taxon>
    </lineage>
</organism>
<dbReference type="AlphaFoldDB" id="K4IJ23"/>
<dbReference type="EMBL" id="CP003879">
    <property type="protein sequence ID" value="AFU70537.1"/>
    <property type="molecule type" value="Genomic_DNA"/>
</dbReference>
<dbReference type="Proteomes" id="UP000008514">
    <property type="component" value="Chromosome"/>
</dbReference>
<reference evidence="1" key="1">
    <citation type="submission" date="2006-03" db="EMBL/GenBank/DDBJ databases">
        <authorList>
            <person name="Bowman J."/>
            <person name="Ferriera S."/>
            <person name="Johnson J."/>
            <person name="Kravitz S."/>
            <person name="Halpern A."/>
            <person name="Remington K."/>
            <person name="Beeson K."/>
            <person name="Tran B."/>
            <person name="Rogers Y.-H."/>
            <person name="Friedman R."/>
            <person name="Venter J.C."/>
        </authorList>
    </citation>
    <scope>NUCLEOTIDE SEQUENCE [LARGE SCALE GENOMIC DNA]</scope>
    <source>
        <strain evidence="1">ATCC 700755</strain>
    </source>
</reference>
<reference evidence="1" key="2">
    <citation type="submission" date="2012-09" db="EMBL/GenBank/DDBJ databases">
        <title>The complete sequence of Psychroflexus torquis an extreme psychrophile from sea-ice that is stimulated by light.</title>
        <authorList>
            <person name="Feng S."/>
            <person name="Powell S.M."/>
            <person name="Bowman J.P."/>
        </authorList>
    </citation>
    <scope>NUCLEOTIDE SEQUENCE [LARGE SCALE GENOMIC DNA]</scope>
    <source>
        <strain evidence="1">ATCC 700755</strain>
    </source>
</reference>
<dbReference type="KEGG" id="ptq:P700755_003968"/>
<evidence type="ECO:0000313" key="2">
    <source>
        <dbReference type="Proteomes" id="UP000008514"/>
    </source>
</evidence>
<gene>
    <name evidence="1" type="ordered locus">P700755_003968</name>
</gene>
<name>K4IJ23_PSYTT</name>